<feature type="transmembrane region" description="Helical" evidence="1">
    <location>
        <begin position="617"/>
        <end position="635"/>
    </location>
</feature>
<feature type="transmembrane region" description="Helical" evidence="1">
    <location>
        <begin position="40"/>
        <end position="59"/>
    </location>
</feature>
<protein>
    <recommendedName>
        <fullName evidence="4">Glycosyltransferase RgtA/B/C/D-like domain-containing protein</fullName>
    </recommendedName>
</protein>
<feature type="transmembrane region" description="Helical" evidence="1">
    <location>
        <begin position="242"/>
        <end position="272"/>
    </location>
</feature>
<feature type="transmembrane region" description="Helical" evidence="1">
    <location>
        <begin position="151"/>
        <end position="169"/>
    </location>
</feature>
<feature type="transmembrane region" description="Helical" evidence="1">
    <location>
        <begin position="594"/>
        <end position="611"/>
    </location>
</feature>
<feature type="transmembrane region" description="Helical" evidence="1">
    <location>
        <begin position="647"/>
        <end position="668"/>
    </location>
</feature>
<comment type="caution">
    <text evidence="2">The sequence shown here is derived from an EMBL/GenBank/DDBJ whole genome shotgun (WGS) entry which is preliminary data.</text>
</comment>
<gene>
    <name evidence="2" type="ORF">GCM10011312_25420</name>
</gene>
<evidence type="ECO:0000313" key="3">
    <source>
        <dbReference type="Proteomes" id="UP000652231"/>
    </source>
</evidence>
<feature type="transmembrane region" description="Helical" evidence="1">
    <location>
        <begin position="565"/>
        <end position="582"/>
    </location>
</feature>
<dbReference type="AlphaFoldDB" id="A0A8J2VDP4"/>
<evidence type="ECO:0000256" key="1">
    <source>
        <dbReference type="SAM" id="Phobius"/>
    </source>
</evidence>
<reference evidence="2" key="1">
    <citation type="journal article" date="2014" name="Int. J. Syst. Evol. Microbiol.">
        <title>Complete genome sequence of Corynebacterium casei LMG S-19264T (=DSM 44701T), isolated from a smear-ripened cheese.</title>
        <authorList>
            <consortium name="US DOE Joint Genome Institute (JGI-PGF)"/>
            <person name="Walter F."/>
            <person name="Albersmeier A."/>
            <person name="Kalinowski J."/>
            <person name="Ruckert C."/>
        </authorList>
    </citation>
    <scope>NUCLEOTIDE SEQUENCE</scope>
    <source>
        <strain evidence="2">CGMCC 1.12924</strain>
    </source>
</reference>
<organism evidence="2 3">
    <name type="scientific">Planktosalinus lacus</name>
    <dbReference type="NCBI Taxonomy" id="1526573"/>
    <lineage>
        <taxon>Bacteria</taxon>
        <taxon>Pseudomonadati</taxon>
        <taxon>Bacteroidota</taxon>
        <taxon>Flavobacteriia</taxon>
        <taxon>Flavobacteriales</taxon>
        <taxon>Flavobacteriaceae</taxon>
        <taxon>Planktosalinus</taxon>
    </lineage>
</organism>
<reference evidence="2" key="2">
    <citation type="submission" date="2020-09" db="EMBL/GenBank/DDBJ databases">
        <authorList>
            <person name="Sun Q."/>
            <person name="Zhou Y."/>
        </authorList>
    </citation>
    <scope>NUCLEOTIDE SEQUENCE</scope>
    <source>
        <strain evidence="2">CGMCC 1.12924</strain>
    </source>
</reference>
<keyword evidence="3" id="KW-1185">Reference proteome</keyword>
<feature type="transmembrane region" description="Helical" evidence="1">
    <location>
        <begin position="12"/>
        <end position="34"/>
    </location>
</feature>
<feature type="transmembrane region" description="Helical" evidence="1">
    <location>
        <begin position="205"/>
        <end position="222"/>
    </location>
</feature>
<dbReference type="Proteomes" id="UP000652231">
    <property type="component" value="Unassembled WGS sequence"/>
</dbReference>
<keyword evidence="1" id="KW-1133">Transmembrane helix</keyword>
<feature type="transmembrane region" description="Helical" evidence="1">
    <location>
        <begin position="482"/>
        <end position="503"/>
    </location>
</feature>
<feature type="transmembrane region" description="Helical" evidence="1">
    <location>
        <begin position="457"/>
        <end position="475"/>
    </location>
</feature>
<dbReference type="EMBL" id="BMGK01000013">
    <property type="protein sequence ID" value="GGE00904.1"/>
    <property type="molecule type" value="Genomic_DNA"/>
</dbReference>
<feature type="transmembrane region" description="Helical" evidence="1">
    <location>
        <begin position="123"/>
        <end position="144"/>
    </location>
</feature>
<evidence type="ECO:0000313" key="2">
    <source>
        <dbReference type="EMBL" id="GGE00904.1"/>
    </source>
</evidence>
<name>A0A8J2VDP4_9FLAO</name>
<feature type="transmembrane region" description="Helical" evidence="1">
    <location>
        <begin position="279"/>
        <end position="298"/>
    </location>
</feature>
<accession>A0A8J2VDP4</accession>
<evidence type="ECO:0008006" key="4">
    <source>
        <dbReference type="Google" id="ProtNLM"/>
    </source>
</evidence>
<feature type="transmembrane region" description="Helical" evidence="1">
    <location>
        <begin position="175"/>
        <end position="193"/>
    </location>
</feature>
<feature type="transmembrane region" description="Helical" evidence="1">
    <location>
        <begin position="310"/>
        <end position="328"/>
    </location>
</feature>
<keyword evidence="1" id="KW-0812">Transmembrane</keyword>
<feature type="transmembrane region" description="Helical" evidence="1">
    <location>
        <begin position="80"/>
        <end position="103"/>
    </location>
</feature>
<proteinExistence type="predicted"/>
<feature type="transmembrane region" description="Helical" evidence="1">
    <location>
        <begin position="340"/>
        <end position="359"/>
    </location>
</feature>
<keyword evidence="1" id="KW-0472">Membrane</keyword>
<sequence>MKAIKLPESFSSNIFLQISVGFAIMCFGIFLLGVINQLNFFTASIWLLLLIITGWKSLLDSLKNNLFKKQHKTTIKPFSIFLIITVIILASVNLITVTSPFPLGFDSLTLYMNIPKLVSNNGGLIEVLYPYNWSLIVSLGYVIFESNAVALHLGSVSSILLIFLIFKIARNYVSTDWAIFSAVLFYTLPLIVWPSSIEIKTDLSLFLIMLTVLHIIIEFYFRNQNSQVENSSNSIVDNESKLWLIAGILVGFSLGIKYTSLIAVLGLIVFLFYFYCGKFVAFASLLAIIVFIFIFNLYTFADLSFSNIEIFSLILVLAVVALFFIFLAKKNGRISTKKPLKLIFILMIGSGVALLPWGIKNTVDSNSLNISELLKKTESLSAKFNIELNHFPKHELFSPILTQVLNKNDNVSDVNQNNLDIYTAKKEEIKRYLGYEGGFMRFLSLPYDLTNKVNVDLFSTDISFLFLAFIPLILFGHQRARLLPVLISISSLVVWFSLCFWSAHNPDNSLSVYEINEILMNKNYGFASDFSGHFASVYSTLIYPFLLLGSYIAPLYLLLSFDSDIASITGVLVFSALCYLLFKNVLLKKLNLKSKSLLLYVVTCFVFWLILSSGIPWYGIIGFGLLPLILAVFFFTNQNSIFQNSQIIKGISFSFIFIWIFILLLFRLSPLLMGKTQNPESTDFRNLFLNSSALYASGQITEIKAFNTAFNLETRKIIHELNKNKNTKILNVGTLFAFFIEENDKRIYNDNQLDYFSTLWTSSEFNKITTTHGLKQQGYDYILIDLEAHTLDVTPDQTLVKKVIELFDYLNENPYVELIATDRLLVHPQGDKQIMLNGNVVKAKYDVFGYETIERGKTALFKINF</sequence>